<dbReference type="HOGENOM" id="CLU_094687_0_0_1"/>
<sequence>MAWNMVAEQAVILTGTRTFVPQRVYQPYTKADRLRYVRDAQLKEPIFFYSSQPSEWGISLGDALKARLKQLKDKDEAVFIGCGPSVSIRLQWPGYRPWTKQIPTMDFKTPKRPITKAKLAKNIANCVRRFIEMTGKQAIDADVDRRWRVGKQNIEVEDLMLVSLHHVTAGSWQPQLRLRRPLPELALPYHQDSTFASSSAS</sequence>
<evidence type="ECO:0000313" key="2">
    <source>
        <dbReference type="Proteomes" id="UP000053820"/>
    </source>
</evidence>
<dbReference type="EMBL" id="KN839872">
    <property type="protein sequence ID" value="KIJ60484.1"/>
    <property type="molecule type" value="Genomic_DNA"/>
</dbReference>
<evidence type="ECO:0000313" key="1">
    <source>
        <dbReference type="EMBL" id="KIJ60484.1"/>
    </source>
</evidence>
<dbReference type="Proteomes" id="UP000053820">
    <property type="component" value="Unassembled WGS sequence"/>
</dbReference>
<accession>A0A0C9V4N5</accession>
<protein>
    <submittedName>
        <fullName evidence="1">Uncharacterized protein</fullName>
    </submittedName>
</protein>
<organism evidence="1 2">
    <name type="scientific">Hydnomerulius pinastri MD-312</name>
    <dbReference type="NCBI Taxonomy" id="994086"/>
    <lineage>
        <taxon>Eukaryota</taxon>
        <taxon>Fungi</taxon>
        <taxon>Dikarya</taxon>
        <taxon>Basidiomycota</taxon>
        <taxon>Agaricomycotina</taxon>
        <taxon>Agaricomycetes</taxon>
        <taxon>Agaricomycetidae</taxon>
        <taxon>Boletales</taxon>
        <taxon>Boletales incertae sedis</taxon>
        <taxon>Leucogyrophana</taxon>
    </lineage>
</organism>
<keyword evidence="2" id="KW-1185">Reference proteome</keyword>
<reference evidence="1 2" key="1">
    <citation type="submission" date="2014-04" db="EMBL/GenBank/DDBJ databases">
        <title>Evolutionary Origins and Diversification of the Mycorrhizal Mutualists.</title>
        <authorList>
            <consortium name="DOE Joint Genome Institute"/>
            <consortium name="Mycorrhizal Genomics Consortium"/>
            <person name="Kohler A."/>
            <person name="Kuo A."/>
            <person name="Nagy L.G."/>
            <person name="Floudas D."/>
            <person name="Copeland A."/>
            <person name="Barry K.W."/>
            <person name="Cichocki N."/>
            <person name="Veneault-Fourrey C."/>
            <person name="LaButti K."/>
            <person name="Lindquist E.A."/>
            <person name="Lipzen A."/>
            <person name="Lundell T."/>
            <person name="Morin E."/>
            <person name="Murat C."/>
            <person name="Riley R."/>
            <person name="Ohm R."/>
            <person name="Sun H."/>
            <person name="Tunlid A."/>
            <person name="Henrissat B."/>
            <person name="Grigoriev I.V."/>
            <person name="Hibbett D.S."/>
            <person name="Martin F."/>
        </authorList>
    </citation>
    <scope>NUCLEOTIDE SEQUENCE [LARGE SCALE GENOMIC DNA]</scope>
    <source>
        <strain evidence="1 2">MD-312</strain>
    </source>
</reference>
<gene>
    <name evidence="1" type="ORF">HYDPIDRAFT_98644</name>
</gene>
<dbReference type="OrthoDB" id="3269405at2759"/>
<name>A0A0C9V4N5_9AGAM</name>
<dbReference type="AlphaFoldDB" id="A0A0C9V4N5"/>
<proteinExistence type="predicted"/>